<keyword evidence="5" id="KW-0808">Transferase</keyword>
<keyword evidence="11" id="KW-0902">Two-component regulatory system</keyword>
<dbReference type="PANTHER" id="PTHR45339">
    <property type="entry name" value="HYBRID SIGNAL TRANSDUCTION HISTIDINE KINASE J"/>
    <property type="match status" value="1"/>
</dbReference>
<evidence type="ECO:0000256" key="7">
    <source>
        <dbReference type="ARBA" id="ARBA00022741"/>
    </source>
</evidence>
<evidence type="ECO:0000256" key="15">
    <source>
        <dbReference type="SAM" id="Phobius"/>
    </source>
</evidence>
<dbReference type="Pfam" id="PF02518">
    <property type="entry name" value="HATPase_c"/>
    <property type="match status" value="1"/>
</dbReference>
<dbReference type="PATRIC" id="fig|882211.3.peg.3249"/>
<dbReference type="PROSITE" id="PS50894">
    <property type="entry name" value="HPT"/>
    <property type="match status" value="1"/>
</dbReference>
<dbReference type="InterPro" id="IPR003661">
    <property type="entry name" value="HisK_dim/P_dom"/>
</dbReference>
<evidence type="ECO:0000313" key="19">
    <source>
        <dbReference type="EMBL" id="SEF03597.1"/>
    </source>
</evidence>
<dbReference type="InterPro" id="IPR036097">
    <property type="entry name" value="HisK_dim/P_sf"/>
</dbReference>
<keyword evidence="4 14" id="KW-0597">Phosphoprotein</keyword>
<feature type="modified residue" description="4-aspartylphosphate" evidence="14">
    <location>
        <position position="891"/>
    </location>
</feature>
<feature type="transmembrane region" description="Helical" evidence="15">
    <location>
        <begin position="21"/>
        <end position="40"/>
    </location>
</feature>
<dbReference type="CDD" id="cd16922">
    <property type="entry name" value="HATPase_EvgS-ArcB-TorS-like"/>
    <property type="match status" value="1"/>
</dbReference>
<dbReference type="RefSeq" id="WP_048360923.1">
    <property type="nucleotide sequence ID" value="NZ_FNUD01000002.1"/>
</dbReference>
<organism evidence="19 20">
    <name type="scientific">Pseudomonas deceptionensis</name>
    <dbReference type="NCBI Taxonomy" id="882211"/>
    <lineage>
        <taxon>Bacteria</taxon>
        <taxon>Pseudomonadati</taxon>
        <taxon>Pseudomonadota</taxon>
        <taxon>Gammaproteobacteria</taxon>
        <taxon>Pseudomonadales</taxon>
        <taxon>Pseudomonadaceae</taxon>
        <taxon>Pseudomonas</taxon>
    </lineage>
</organism>
<dbReference type="Gene3D" id="3.40.50.2300">
    <property type="match status" value="1"/>
</dbReference>
<feature type="modified residue" description="Phosphohistidine" evidence="13">
    <location>
        <position position="1018"/>
    </location>
</feature>
<comment type="catalytic activity">
    <reaction evidence="1">
        <text>ATP + protein L-histidine = ADP + protein N-phospho-L-histidine.</text>
        <dbReference type="EC" id="2.7.13.3"/>
    </reaction>
</comment>
<feature type="domain" description="Histidine kinase" evidence="16">
    <location>
        <begin position="493"/>
        <end position="712"/>
    </location>
</feature>
<evidence type="ECO:0000256" key="11">
    <source>
        <dbReference type="ARBA" id="ARBA00023012"/>
    </source>
</evidence>
<accession>A0A0J6G2F7</accession>
<evidence type="ECO:0000256" key="3">
    <source>
        <dbReference type="ARBA" id="ARBA00012438"/>
    </source>
</evidence>
<comment type="subcellular location">
    <subcellularLocation>
        <location evidence="2">Membrane</location>
    </subcellularLocation>
</comment>
<evidence type="ECO:0000313" key="20">
    <source>
        <dbReference type="Proteomes" id="UP000183613"/>
    </source>
</evidence>
<evidence type="ECO:0000256" key="13">
    <source>
        <dbReference type="PROSITE-ProRule" id="PRU00110"/>
    </source>
</evidence>
<proteinExistence type="predicted"/>
<dbReference type="InterPro" id="IPR008207">
    <property type="entry name" value="Sig_transdc_His_kin_Hpt_dom"/>
</dbReference>
<dbReference type="CDD" id="cd00082">
    <property type="entry name" value="HisKA"/>
    <property type="match status" value="1"/>
</dbReference>
<dbReference type="InterPro" id="IPR001789">
    <property type="entry name" value="Sig_transdc_resp-reg_receiver"/>
</dbReference>
<evidence type="ECO:0000259" key="18">
    <source>
        <dbReference type="PROSITE" id="PS50894"/>
    </source>
</evidence>
<dbReference type="SUPFAM" id="SSF55874">
    <property type="entry name" value="ATPase domain of HSP90 chaperone/DNA topoisomerase II/histidine kinase"/>
    <property type="match status" value="1"/>
</dbReference>
<evidence type="ECO:0000256" key="5">
    <source>
        <dbReference type="ARBA" id="ARBA00022679"/>
    </source>
</evidence>
<dbReference type="FunFam" id="1.10.287.130:FF:000004">
    <property type="entry name" value="Ethylene receptor 1"/>
    <property type="match status" value="1"/>
</dbReference>
<dbReference type="SMART" id="SM00448">
    <property type="entry name" value="REC"/>
    <property type="match status" value="1"/>
</dbReference>
<dbReference type="Pfam" id="PF00072">
    <property type="entry name" value="Response_reg"/>
    <property type="match status" value="1"/>
</dbReference>
<dbReference type="GO" id="GO:0005524">
    <property type="term" value="F:ATP binding"/>
    <property type="evidence" value="ECO:0007669"/>
    <property type="project" value="UniProtKB-KW"/>
</dbReference>
<dbReference type="InterPro" id="IPR005467">
    <property type="entry name" value="His_kinase_dom"/>
</dbReference>
<evidence type="ECO:0000259" key="16">
    <source>
        <dbReference type="PROSITE" id="PS50109"/>
    </source>
</evidence>
<evidence type="ECO:0000256" key="10">
    <source>
        <dbReference type="ARBA" id="ARBA00022989"/>
    </source>
</evidence>
<sequence length="1075" mass="118651">MTARNTLLDKLTKSSLRLNKGLTVLLALALLLIGVSYWGVQRMLDEQRENVGFHFARLMESIREHESFLNTVSRESTKGRLLEKLHAPINLHDPAPAQGDNVYVGREYSFSLPFSVRINPTTIPALQNSKITELGAHLANYYSAYWSASHYQSPQIYVFNVPDNFELSVPAHGRLRGVAHTQVGESAFVIQQILASRTANTAQGEANSVHWLPYIGRPGSGSAPNMLSYVDIDLPSTQLHISGASPRVVVASLLNLAQVNNVERITQRSIYDHFILIAPTGETVIGAPKPELALHDGLNLNSEGLVFQISSAEPKPWTGIYIISFTTFLDYALWALLGLLALLLAGLGCGWAFSRWYKKRVIVPARQAHDDIAEREAFSQTVIESAPTGLCVVRCSDHKVLLENQLAQQSRSSAKLVAALEKHHELSAHGKTELEIDGRHLQVGVVFTRYHGEDAWLCAFHDVTNHIEDATILEHARQAADSANKAKSRFLATMSHEIRTPLYGVLGTLELLELTALQPRQQEYLHTIQRSSSTLFQLISDVLDVSKIEAGQMTIDSQDFCPLDITEETMSTYSAFALNKGLQLYACIDAQIPARVRGDPVRIRQILNNLLSNAIKFTDSGQVVLWVRTLEQNEEYSTLEWQVSDSGIGISPAQQVQLFEPFYQVRTTFSEGGAGLGLSICRRLCELMGGSLEVISEPGLGSSFSLQLRLKREPGELADCPEFGPQTVPVYVRAPAPELAQHICAWLSRMGVHARLLNDMQSVDRSALLVDILASDTHHDWPGPRIIARPDGRNPPEFSANGWEADANSIRGIAWAVSFAQQGIATPVSDSLPRQNQQLQLRVLVAEDNPINREIIKEQLEALGCFVVVAINGEQALEFWMPGVFDLVLTDVNMPVLNGYELARALRAQDSELPIIGITANAMREEGKRCAAAGMNAWMVKPLSMHTLHAQLLKHCKGVLIDPGMTTDQPPAPTSGIDQVQLSPRMRELFFSTMYEDVHMIQVALDSNDAMALAHQLHSMGGALGSVQSYALADTCSELELQLRERGVTPQLAQDVSDWLERIAALLKKLEAPDL</sequence>
<feature type="domain" description="Response regulatory" evidence="17">
    <location>
        <begin position="842"/>
        <end position="956"/>
    </location>
</feature>
<reference evidence="19" key="1">
    <citation type="submission" date="2016-10" db="EMBL/GenBank/DDBJ databases">
        <authorList>
            <person name="Varghese N."/>
            <person name="Submissions S."/>
        </authorList>
    </citation>
    <scope>NUCLEOTIDE SEQUENCE [LARGE SCALE GENOMIC DNA]</scope>
    <source>
        <strain evidence="19">LMG 25555</strain>
    </source>
</reference>
<keyword evidence="8 19" id="KW-0418">Kinase</keyword>
<dbReference type="SMART" id="SM00387">
    <property type="entry name" value="HATPase_c"/>
    <property type="match status" value="1"/>
</dbReference>
<dbReference type="GO" id="GO:0005886">
    <property type="term" value="C:plasma membrane"/>
    <property type="evidence" value="ECO:0007669"/>
    <property type="project" value="UniProtKB-SubCell"/>
</dbReference>
<dbReference type="SUPFAM" id="SSF47384">
    <property type="entry name" value="Homodimeric domain of signal transducing histidine kinase"/>
    <property type="match status" value="1"/>
</dbReference>
<keyword evidence="9" id="KW-0067">ATP-binding</keyword>
<evidence type="ECO:0000256" key="14">
    <source>
        <dbReference type="PROSITE-ProRule" id="PRU00169"/>
    </source>
</evidence>
<dbReference type="PROSITE" id="PS50110">
    <property type="entry name" value="RESPONSE_REGULATORY"/>
    <property type="match status" value="1"/>
</dbReference>
<dbReference type="SUPFAM" id="SSF52172">
    <property type="entry name" value="CheY-like"/>
    <property type="match status" value="1"/>
</dbReference>
<evidence type="ECO:0000256" key="6">
    <source>
        <dbReference type="ARBA" id="ARBA00022692"/>
    </source>
</evidence>
<dbReference type="SUPFAM" id="SSF47226">
    <property type="entry name" value="Histidine-containing phosphotransfer domain, HPT domain"/>
    <property type="match status" value="1"/>
</dbReference>
<dbReference type="Pfam" id="PF00512">
    <property type="entry name" value="HisKA"/>
    <property type="match status" value="1"/>
</dbReference>
<dbReference type="InterPro" id="IPR011006">
    <property type="entry name" value="CheY-like_superfamily"/>
</dbReference>
<dbReference type="Proteomes" id="UP000183613">
    <property type="component" value="Unassembled WGS sequence"/>
</dbReference>
<evidence type="ECO:0000256" key="1">
    <source>
        <dbReference type="ARBA" id="ARBA00000085"/>
    </source>
</evidence>
<dbReference type="SMART" id="SM00388">
    <property type="entry name" value="HisKA"/>
    <property type="match status" value="1"/>
</dbReference>
<dbReference type="InterPro" id="IPR036641">
    <property type="entry name" value="HPT_dom_sf"/>
</dbReference>
<feature type="transmembrane region" description="Helical" evidence="15">
    <location>
        <begin position="331"/>
        <end position="353"/>
    </location>
</feature>
<dbReference type="Gene3D" id="1.20.120.160">
    <property type="entry name" value="HPT domain"/>
    <property type="match status" value="1"/>
</dbReference>
<dbReference type="AlphaFoldDB" id="A0A0J6G2F7"/>
<dbReference type="InterPro" id="IPR003594">
    <property type="entry name" value="HATPase_dom"/>
</dbReference>
<evidence type="ECO:0000256" key="8">
    <source>
        <dbReference type="ARBA" id="ARBA00022777"/>
    </source>
</evidence>
<dbReference type="PRINTS" id="PR00344">
    <property type="entry name" value="BCTRLSENSOR"/>
</dbReference>
<dbReference type="Gene3D" id="1.10.287.130">
    <property type="match status" value="1"/>
</dbReference>
<keyword evidence="10 15" id="KW-1133">Transmembrane helix</keyword>
<name>A0A0J6G2F7_PSEDM</name>
<dbReference type="InterPro" id="IPR036890">
    <property type="entry name" value="HATPase_C_sf"/>
</dbReference>
<protein>
    <recommendedName>
        <fullName evidence="3">histidine kinase</fullName>
        <ecNumber evidence="3">2.7.13.3</ecNumber>
    </recommendedName>
</protein>
<dbReference type="Gene3D" id="3.30.565.10">
    <property type="entry name" value="Histidine kinase-like ATPase, C-terminal domain"/>
    <property type="match status" value="1"/>
</dbReference>
<evidence type="ECO:0000256" key="4">
    <source>
        <dbReference type="ARBA" id="ARBA00022553"/>
    </source>
</evidence>
<dbReference type="CDD" id="cd17546">
    <property type="entry name" value="REC_hyHK_CKI1_RcsC-like"/>
    <property type="match status" value="1"/>
</dbReference>
<gene>
    <name evidence="19" type="ORF">SAMN04489800_3814</name>
</gene>
<evidence type="ECO:0000256" key="9">
    <source>
        <dbReference type="ARBA" id="ARBA00022840"/>
    </source>
</evidence>
<dbReference type="EC" id="2.7.13.3" evidence="3"/>
<feature type="domain" description="HPt" evidence="18">
    <location>
        <begin position="979"/>
        <end position="1075"/>
    </location>
</feature>
<evidence type="ECO:0000256" key="2">
    <source>
        <dbReference type="ARBA" id="ARBA00004370"/>
    </source>
</evidence>
<keyword evidence="7" id="KW-0547">Nucleotide-binding</keyword>
<dbReference type="GO" id="GO:0000155">
    <property type="term" value="F:phosphorelay sensor kinase activity"/>
    <property type="evidence" value="ECO:0007669"/>
    <property type="project" value="InterPro"/>
</dbReference>
<evidence type="ECO:0000259" key="17">
    <source>
        <dbReference type="PROSITE" id="PS50110"/>
    </source>
</evidence>
<dbReference type="Pfam" id="PF01627">
    <property type="entry name" value="Hpt"/>
    <property type="match status" value="1"/>
</dbReference>
<evidence type="ECO:0000256" key="12">
    <source>
        <dbReference type="ARBA" id="ARBA00023136"/>
    </source>
</evidence>
<dbReference type="EMBL" id="FNUD01000002">
    <property type="protein sequence ID" value="SEF03597.1"/>
    <property type="molecule type" value="Genomic_DNA"/>
</dbReference>
<comment type="caution">
    <text evidence="19">The sequence shown here is derived from an EMBL/GenBank/DDBJ whole genome shotgun (WGS) entry which is preliminary data.</text>
</comment>
<dbReference type="PROSITE" id="PS50109">
    <property type="entry name" value="HIS_KIN"/>
    <property type="match status" value="1"/>
</dbReference>
<dbReference type="OrthoDB" id="9770795at2"/>
<dbReference type="FunFam" id="3.30.565.10:FF:000010">
    <property type="entry name" value="Sensor histidine kinase RcsC"/>
    <property type="match status" value="1"/>
</dbReference>
<dbReference type="PANTHER" id="PTHR45339:SF5">
    <property type="entry name" value="HISTIDINE KINASE"/>
    <property type="match status" value="1"/>
</dbReference>
<keyword evidence="12 15" id="KW-0472">Membrane</keyword>
<keyword evidence="6 15" id="KW-0812">Transmembrane</keyword>
<keyword evidence="20" id="KW-1185">Reference proteome</keyword>
<dbReference type="InterPro" id="IPR004358">
    <property type="entry name" value="Sig_transdc_His_kin-like_C"/>
</dbReference>